<evidence type="ECO:0000313" key="1">
    <source>
        <dbReference type="EMBL" id="KAJ9078587.1"/>
    </source>
</evidence>
<reference evidence="1" key="1">
    <citation type="submission" date="2022-04" db="EMBL/GenBank/DDBJ databases">
        <title>Genome of the entomopathogenic fungus Entomophthora muscae.</title>
        <authorList>
            <person name="Elya C."/>
            <person name="Lovett B.R."/>
            <person name="Lee E."/>
            <person name="Macias A.M."/>
            <person name="Hajek A.E."/>
            <person name="De Bivort B.L."/>
            <person name="Kasson M.T."/>
            <person name="De Fine Licht H.H."/>
            <person name="Stajich J.E."/>
        </authorList>
    </citation>
    <scope>NUCLEOTIDE SEQUENCE</scope>
    <source>
        <strain evidence="1">Berkeley</strain>
    </source>
</reference>
<protein>
    <submittedName>
        <fullName evidence="1">Uncharacterized protein</fullName>
    </submittedName>
</protein>
<dbReference type="EMBL" id="QTSX02002144">
    <property type="protein sequence ID" value="KAJ9078587.1"/>
    <property type="molecule type" value="Genomic_DNA"/>
</dbReference>
<sequence>MDNFLYNKLEKPDPNRWIILSNDIIQGLSKIEKAIKNKNKTRYEGGFKLLFEKIQVLFDISGMEVNISPILENVQLRSQQRDFIRNIIKLVIACRVLSTNWEASGIHESALLVCKEVRDSLRELMRARKLVEREIRAKAREALIRSRKGGPAEKEAKKPNKNSNSREVSDGGSVSSFQGRKYALPKLDKQDDGPGLKRGDSSSETSRTSRSNSERNENLEANIGSNQSFKQIEVTSQPLTPHSVTSQLKGASAPLTPVSVKSISLSMHGSQAENKGVYKDADNTTDGSVGSQYSDSEYSEQTSNSEDTDATTEIFHH</sequence>
<comment type="caution">
    <text evidence="1">The sequence shown here is derived from an EMBL/GenBank/DDBJ whole genome shotgun (WGS) entry which is preliminary data.</text>
</comment>
<dbReference type="Proteomes" id="UP001165960">
    <property type="component" value="Unassembled WGS sequence"/>
</dbReference>
<organism evidence="1 2">
    <name type="scientific">Entomophthora muscae</name>
    <dbReference type="NCBI Taxonomy" id="34485"/>
    <lineage>
        <taxon>Eukaryota</taxon>
        <taxon>Fungi</taxon>
        <taxon>Fungi incertae sedis</taxon>
        <taxon>Zoopagomycota</taxon>
        <taxon>Entomophthoromycotina</taxon>
        <taxon>Entomophthoromycetes</taxon>
        <taxon>Entomophthorales</taxon>
        <taxon>Entomophthoraceae</taxon>
        <taxon>Entomophthora</taxon>
    </lineage>
</organism>
<keyword evidence="2" id="KW-1185">Reference proteome</keyword>
<accession>A0ACC2TWK6</accession>
<name>A0ACC2TWK6_9FUNG</name>
<evidence type="ECO:0000313" key="2">
    <source>
        <dbReference type="Proteomes" id="UP001165960"/>
    </source>
</evidence>
<proteinExistence type="predicted"/>
<gene>
    <name evidence="1" type="ORF">DSO57_1005430</name>
</gene>